<proteinExistence type="inferred from homology"/>
<dbReference type="Pfam" id="PF00248">
    <property type="entry name" value="Aldo_ket_red"/>
    <property type="match status" value="1"/>
</dbReference>
<feature type="domain" description="NADP-dependent oxidoreductase" evidence="4">
    <location>
        <begin position="16"/>
        <end position="333"/>
    </location>
</feature>
<dbReference type="InParanoid" id="A0A5J5EVJ2"/>
<evidence type="ECO:0000256" key="3">
    <source>
        <dbReference type="ARBA" id="ARBA00023002"/>
    </source>
</evidence>
<evidence type="ECO:0000256" key="1">
    <source>
        <dbReference type="ARBA" id="ARBA00006515"/>
    </source>
</evidence>
<dbReference type="Proteomes" id="UP000326924">
    <property type="component" value="Unassembled WGS sequence"/>
</dbReference>
<comment type="caution">
    <text evidence="5">The sequence shown here is derived from an EMBL/GenBank/DDBJ whole genome shotgun (WGS) entry which is preliminary data.</text>
</comment>
<comment type="similarity">
    <text evidence="1">Belongs to the shaker potassium channel beta subunit family.</text>
</comment>
<dbReference type="OrthoDB" id="1720422at2759"/>
<dbReference type="Gene3D" id="3.20.20.100">
    <property type="entry name" value="NADP-dependent oxidoreductase domain"/>
    <property type="match status" value="1"/>
</dbReference>
<sequence length="356" mass="39931">MEYRRLGRSGLKVSVISLGGWLTYGGHVEEEKTYDCLKIAYDHGINFFDTAEGYGGGQSEVVMGKAIRKFGWNRCDIVISTKINFGAANSAHKSRSQNTVGLSRKHVVEGLRASLDRLGLEYVDLVYAHRPDRLTPMEEVVRAFNHVIERGWAFYWGTSEWTAEEIADAWRVADRLNLIGPLMEQPQYNLLHREKVEKEFAPLYKRHGLGLTTFSPLKFGILSGKYNGATIPADSRFGENHADLDPFIKSFRAKFETDAEMKQQLAISQKLEVIAKELDISQAALSLAWILKNKNISSIITGASKPEQVVENVKAIQVVEKLTPEVMKKIEEAISNKPADDPVRYGMPEESLGVTL</sequence>
<accession>A0A5J5EVJ2</accession>
<keyword evidence="6" id="KW-1185">Reference proteome</keyword>
<dbReference type="InterPro" id="IPR005399">
    <property type="entry name" value="K_chnl_volt-dep_bsu_KCNAB-rel"/>
</dbReference>
<dbReference type="InterPro" id="IPR036812">
    <property type="entry name" value="NAD(P)_OxRdtase_dom_sf"/>
</dbReference>
<keyword evidence="3" id="KW-0560">Oxidoreductase</keyword>
<name>A0A5J5EVJ2_9PEZI</name>
<evidence type="ECO:0000313" key="6">
    <source>
        <dbReference type="Proteomes" id="UP000326924"/>
    </source>
</evidence>
<organism evidence="5 6">
    <name type="scientific">Sphaerosporella brunnea</name>
    <dbReference type="NCBI Taxonomy" id="1250544"/>
    <lineage>
        <taxon>Eukaryota</taxon>
        <taxon>Fungi</taxon>
        <taxon>Dikarya</taxon>
        <taxon>Ascomycota</taxon>
        <taxon>Pezizomycotina</taxon>
        <taxon>Pezizomycetes</taxon>
        <taxon>Pezizales</taxon>
        <taxon>Pyronemataceae</taxon>
        <taxon>Sphaerosporella</taxon>
    </lineage>
</organism>
<evidence type="ECO:0000259" key="4">
    <source>
        <dbReference type="Pfam" id="PF00248"/>
    </source>
</evidence>
<dbReference type="SUPFAM" id="SSF51430">
    <property type="entry name" value="NAD(P)-linked oxidoreductase"/>
    <property type="match status" value="1"/>
</dbReference>
<keyword evidence="2" id="KW-0521">NADP</keyword>
<dbReference type="GO" id="GO:0016491">
    <property type="term" value="F:oxidoreductase activity"/>
    <property type="evidence" value="ECO:0007669"/>
    <property type="project" value="UniProtKB-KW"/>
</dbReference>
<evidence type="ECO:0000313" key="5">
    <source>
        <dbReference type="EMBL" id="KAA8903596.1"/>
    </source>
</evidence>
<dbReference type="PANTHER" id="PTHR43150">
    <property type="entry name" value="HYPERKINETIC, ISOFORM M"/>
    <property type="match status" value="1"/>
</dbReference>
<dbReference type="EMBL" id="VXIS01000116">
    <property type="protein sequence ID" value="KAA8903596.1"/>
    <property type="molecule type" value="Genomic_DNA"/>
</dbReference>
<reference evidence="5 6" key="1">
    <citation type="submission" date="2019-09" db="EMBL/GenBank/DDBJ databases">
        <title>Draft genome of the ectomycorrhizal ascomycete Sphaerosporella brunnea.</title>
        <authorList>
            <consortium name="DOE Joint Genome Institute"/>
            <person name="Benucci G.M."/>
            <person name="Marozzi G."/>
            <person name="Antonielli L."/>
            <person name="Sanchez S."/>
            <person name="Marco P."/>
            <person name="Wang X."/>
            <person name="Falini L.B."/>
            <person name="Barry K."/>
            <person name="Haridas S."/>
            <person name="Lipzen A."/>
            <person name="Labutti K."/>
            <person name="Grigoriev I.V."/>
            <person name="Murat C."/>
            <person name="Martin F."/>
            <person name="Albertini E."/>
            <person name="Donnini D."/>
            <person name="Bonito G."/>
        </authorList>
    </citation>
    <scope>NUCLEOTIDE SEQUENCE [LARGE SCALE GENOMIC DNA]</scope>
    <source>
        <strain evidence="5 6">Sb_GMNB300</strain>
    </source>
</reference>
<dbReference type="InterPro" id="IPR023210">
    <property type="entry name" value="NADP_OxRdtase_dom"/>
</dbReference>
<dbReference type="PANTHER" id="PTHR43150:SF6">
    <property type="entry name" value="VIC POTASSIUM ION CHANNEL, BETA SUBUNIT (EUROFUNG)"/>
    <property type="match status" value="1"/>
</dbReference>
<dbReference type="AlphaFoldDB" id="A0A5J5EVJ2"/>
<dbReference type="PRINTS" id="PR01577">
    <property type="entry name" value="KCNABCHANNEL"/>
</dbReference>
<gene>
    <name evidence="5" type="ORF">FN846DRAFT_899320</name>
</gene>
<protein>
    <submittedName>
        <fullName evidence="5">NADP-dependent oxidoreductase domain-containing protein</fullName>
    </submittedName>
</protein>
<evidence type="ECO:0000256" key="2">
    <source>
        <dbReference type="ARBA" id="ARBA00022857"/>
    </source>
</evidence>